<proteinExistence type="predicted"/>
<dbReference type="Gene3D" id="2.60.120.1440">
    <property type="match status" value="1"/>
</dbReference>
<evidence type="ECO:0000259" key="1">
    <source>
        <dbReference type="Pfam" id="PF04773"/>
    </source>
</evidence>
<dbReference type="PANTHER" id="PTHR30273">
    <property type="entry name" value="PERIPLASMIC SIGNAL SENSOR AND SIGMA FACTOR ACTIVATOR FECR-RELATED"/>
    <property type="match status" value="1"/>
</dbReference>
<evidence type="ECO:0000313" key="2">
    <source>
        <dbReference type="EMBL" id="ANY87549.1"/>
    </source>
</evidence>
<dbReference type="EMBL" id="CP016634">
    <property type="protein sequence ID" value="ANY87549.1"/>
    <property type="molecule type" value="Genomic_DNA"/>
</dbReference>
<reference evidence="2" key="1">
    <citation type="submission" date="2016-07" db="EMBL/GenBank/DDBJ databases">
        <title>New class B carbapenemase carried by novel plasmid in Pseudomonas putida enviromental strain in eastern Amazonia.</title>
        <authorList>
            <person name="Souza C.O."/>
            <person name="Lima K.V."/>
            <person name="Brasiliense D.M."/>
            <person name="Perez-Chaparro P.J."/>
            <person name="Mamizuka E.M."/>
            <person name="Lima M.O."/>
            <person name="Lima L.N."/>
            <person name="McCulloch J.A."/>
        </authorList>
    </citation>
    <scope>NUCLEOTIDE SEQUENCE [LARGE SCALE GENOMIC DNA]</scope>
    <source>
        <strain evidence="2">IEC33019</strain>
    </source>
</reference>
<organism evidence="2">
    <name type="scientific">Pseudomonas putida</name>
    <name type="common">Arthrobacter siderocapsulatus</name>
    <dbReference type="NCBI Taxonomy" id="303"/>
    <lineage>
        <taxon>Bacteria</taxon>
        <taxon>Pseudomonadati</taxon>
        <taxon>Pseudomonadota</taxon>
        <taxon>Gammaproteobacteria</taxon>
        <taxon>Pseudomonadales</taxon>
        <taxon>Pseudomonadaceae</taxon>
        <taxon>Pseudomonas</taxon>
    </lineage>
</organism>
<dbReference type="GO" id="GO:0016989">
    <property type="term" value="F:sigma factor antagonist activity"/>
    <property type="evidence" value="ECO:0007669"/>
    <property type="project" value="TreeGrafter"/>
</dbReference>
<dbReference type="InterPro" id="IPR006860">
    <property type="entry name" value="FecR"/>
</dbReference>
<gene>
    <name evidence="2" type="ORF">IEC33019_1988</name>
</gene>
<dbReference type="AlphaFoldDB" id="A0A1B2F5G5"/>
<sequence>MRLFRHLTLPLAILALMVASALLASPWMGQGFELADLSTDSDHRLTRQLEDGSLLTLDASSSVDVEFDATQRHLQLLNGQVLIEIAAGDARPFRISTPHGTLRPLAGQLIVERLGDVSEVSVLRGQADLDDATRHLSLSEGQHLRFEASGPGTLGTVDSATLQAAWYLQRLPAEGLPLSETLQRLARHRQGLLWFDAEALQGLRVWRDLPLDDSDQALAELRAELPIRVDTYTRWLTVVSRSDAQK</sequence>
<dbReference type="PANTHER" id="PTHR30273:SF2">
    <property type="entry name" value="PROTEIN FECR"/>
    <property type="match status" value="1"/>
</dbReference>
<dbReference type="InterPro" id="IPR012373">
    <property type="entry name" value="Ferrdict_sens_TM"/>
</dbReference>
<name>A0A1B2F5G5_PSEPU</name>
<accession>A0A1B2F5G5</accession>
<dbReference type="Pfam" id="PF04773">
    <property type="entry name" value="FecR"/>
    <property type="match status" value="1"/>
</dbReference>
<dbReference type="RefSeq" id="WP_070094329.1">
    <property type="nucleotide sequence ID" value="NZ_CP016634.1"/>
</dbReference>
<protein>
    <submittedName>
        <fullName evidence="2">Fec operon regulator FecR</fullName>
    </submittedName>
</protein>
<feature type="domain" description="FecR protein" evidence="1">
    <location>
        <begin position="36"/>
        <end position="127"/>
    </location>
</feature>